<dbReference type="InterPro" id="IPR012257">
    <property type="entry name" value="Glc_ox_4Fe-4S"/>
</dbReference>
<keyword evidence="6" id="KW-0249">Electron transport</keyword>
<protein>
    <recommendedName>
        <fullName evidence="6">Glycolate oxidase iron-sulfur subunit</fullName>
        <ecNumber evidence="6">1.1.99.14</ecNumber>
    </recommendedName>
</protein>
<evidence type="ECO:0000259" key="7">
    <source>
        <dbReference type="PROSITE" id="PS51379"/>
    </source>
</evidence>
<evidence type="ECO:0000313" key="8">
    <source>
        <dbReference type="EMBL" id="MCA9729572.1"/>
    </source>
</evidence>
<gene>
    <name evidence="8" type="ORF">KC729_17930</name>
</gene>
<comment type="cofactor">
    <cofactor evidence="6">
        <name>[4Fe-4S] cluster</name>
        <dbReference type="ChEBI" id="CHEBI:49883"/>
    </cofactor>
    <text evidence="6">Binds 2 [4Fe-4S] clusters.</text>
</comment>
<comment type="catalytic activity">
    <reaction evidence="6">
        <text>glycolate + A = glyoxylate + AH2</text>
        <dbReference type="Rhea" id="RHEA:21264"/>
        <dbReference type="ChEBI" id="CHEBI:13193"/>
        <dbReference type="ChEBI" id="CHEBI:17499"/>
        <dbReference type="ChEBI" id="CHEBI:29805"/>
        <dbReference type="ChEBI" id="CHEBI:36655"/>
        <dbReference type="EC" id="1.1.99.14"/>
    </reaction>
</comment>
<dbReference type="EC" id="1.1.99.14" evidence="6"/>
<dbReference type="InterPro" id="IPR017896">
    <property type="entry name" value="4Fe4S_Fe-S-bd"/>
</dbReference>
<dbReference type="InterPro" id="IPR017900">
    <property type="entry name" value="4Fe4S_Fe_S_CS"/>
</dbReference>
<feature type="domain" description="4Fe-4S ferredoxin-type" evidence="7">
    <location>
        <begin position="76"/>
        <end position="105"/>
    </location>
</feature>
<keyword evidence="2 6" id="KW-0479">Metal-binding</keyword>
<dbReference type="GO" id="GO:0019154">
    <property type="term" value="F:glycolate dehydrogenase activity"/>
    <property type="evidence" value="ECO:0007669"/>
    <property type="project" value="UniProtKB-EC"/>
</dbReference>
<dbReference type="SUPFAM" id="SSF46548">
    <property type="entry name" value="alpha-helical ferredoxin"/>
    <property type="match status" value="1"/>
</dbReference>
<dbReference type="PROSITE" id="PS51379">
    <property type="entry name" value="4FE4S_FER_2"/>
    <property type="match status" value="2"/>
</dbReference>
<dbReference type="PANTHER" id="PTHR32479">
    <property type="entry name" value="GLYCOLATE OXIDASE IRON-SULFUR SUBUNIT"/>
    <property type="match status" value="1"/>
</dbReference>
<comment type="caution">
    <text evidence="8">The sequence shown here is derived from an EMBL/GenBank/DDBJ whole genome shotgun (WGS) entry which is preliminary data.</text>
</comment>
<sequence length="461" mass="50068">MTGFSSNDRAKGTAGGSHTLAAKLSEMKAELDSCVHCGFCLPTCPTYAELGTEMDSPRGRLYLIRALQEARIDPTPTVLRHLDRCLDCRACETACPSGVPYGRILGHARHVLEPHRSRSTAERVIRWLAFTQLLPHRRRLSIARRLLGAMEKTGWADPDAAWMRMLPDSWRRARTLAPPVVDSPITGSHTRRYDPPGEPRGVVGFFTGCVMDQTMGDTHRATVRLLVRHGYSVVIPSDQTCCGALHAHNGDASSARDLVMKNARAFRAAGVERIILNSAGCGAHLRESDGAGEDARWLAERAVDFTVFLVEIGFQPPTSAAGGDPPTLPLTALASEEASEPSREPAMPRRIVYDAPCHLHHAQKVVDAPLSLLRMVPGVEILPLAEADMCCGAAGIYNLTQAELSARLLERKVTHLLASGADTVVTANPGCLLQLRAGLRGRSSMDVVHLADFLDSFWETA</sequence>
<dbReference type="InterPro" id="IPR009051">
    <property type="entry name" value="Helical_ferredxn"/>
</dbReference>
<comment type="catalytic activity">
    <reaction evidence="6">
        <text>(R)-lactate + A = pyruvate + AH2</text>
        <dbReference type="Rhea" id="RHEA:15089"/>
        <dbReference type="ChEBI" id="CHEBI:13193"/>
        <dbReference type="ChEBI" id="CHEBI:15361"/>
        <dbReference type="ChEBI" id="CHEBI:16004"/>
        <dbReference type="ChEBI" id="CHEBI:17499"/>
    </reaction>
</comment>
<keyword evidence="1 6" id="KW-0004">4Fe-4S</keyword>
<dbReference type="AlphaFoldDB" id="A0A956M2S0"/>
<keyword evidence="4 6" id="KW-0408">Iron</keyword>
<evidence type="ECO:0000256" key="2">
    <source>
        <dbReference type="ARBA" id="ARBA00022723"/>
    </source>
</evidence>
<dbReference type="GO" id="GO:0051539">
    <property type="term" value="F:4 iron, 4 sulfur cluster binding"/>
    <property type="evidence" value="ECO:0007669"/>
    <property type="project" value="UniProtKB-UniRule"/>
</dbReference>
<evidence type="ECO:0000256" key="1">
    <source>
        <dbReference type="ARBA" id="ARBA00022485"/>
    </source>
</evidence>
<evidence type="ECO:0000256" key="4">
    <source>
        <dbReference type="ARBA" id="ARBA00023004"/>
    </source>
</evidence>
<evidence type="ECO:0000256" key="6">
    <source>
        <dbReference type="PIRNR" id="PIRNR000139"/>
    </source>
</evidence>
<dbReference type="Proteomes" id="UP000697710">
    <property type="component" value="Unassembled WGS sequence"/>
</dbReference>
<dbReference type="PANTHER" id="PTHR32479:SF17">
    <property type="entry name" value="GLYCOLATE OXIDASE IRON-SULFUR SUBUNIT"/>
    <property type="match status" value="1"/>
</dbReference>
<dbReference type="GO" id="GO:0046872">
    <property type="term" value="F:metal ion binding"/>
    <property type="evidence" value="ECO:0007669"/>
    <property type="project" value="UniProtKB-UniRule"/>
</dbReference>
<dbReference type="PIRSF" id="PIRSF000139">
    <property type="entry name" value="Glc_ox_4Fe-4S"/>
    <property type="match status" value="1"/>
</dbReference>
<dbReference type="PROSITE" id="PS00198">
    <property type="entry name" value="4FE4S_FER_1"/>
    <property type="match status" value="1"/>
</dbReference>
<feature type="domain" description="4Fe-4S ferredoxin-type" evidence="7">
    <location>
        <begin position="25"/>
        <end position="55"/>
    </location>
</feature>
<reference evidence="8" key="1">
    <citation type="submission" date="2020-04" db="EMBL/GenBank/DDBJ databases">
        <authorList>
            <person name="Zhang T."/>
        </authorList>
    </citation>
    <scope>NUCLEOTIDE SEQUENCE</scope>
    <source>
        <strain evidence="8">HKST-UBA01</strain>
    </source>
</reference>
<reference evidence="8" key="2">
    <citation type="journal article" date="2021" name="Microbiome">
        <title>Successional dynamics and alternative stable states in a saline activated sludge microbial community over 9 years.</title>
        <authorList>
            <person name="Wang Y."/>
            <person name="Ye J."/>
            <person name="Ju F."/>
            <person name="Liu L."/>
            <person name="Boyd J.A."/>
            <person name="Deng Y."/>
            <person name="Parks D.H."/>
            <person name="Jiang X."/>
            <person name="Yin X."/>
            <person name="Woodcroft B.J."/>
            <person name="Tyson G.W."/>
            <person name="Hugenholtz P."/>
            <person name="Polz M.F."/>
            <person name="Zhang T."/>
        </authorList>
    </citation>
    <scope>NUCLEOTIDE SEQUENCE</scope>
    <source>
        <strain evidence="8">HKST-UBA01</strain>
    </source>
</reference>
<comment type="function">
    <text evidence="6">Component of a complex that catalyzes the oxidation of glycolate to glyoxylate.</text>
</comment>
<dbReference type="EMBL" id="JAGQHR010000751">
    <property type="protein sequence ID" value="MCA9729572.1"/>
    <property type="molecule type" value="Genomic_DNA"/>
</dbReference>
<name>A0A956M2S0_UNCEI</name>
<evidence type="ECO:0000256" key="5">
    <source>
        <dbReference type="ARBA" id="ARBA00023014"/>
    </source>
</evidence>
<keyword evidence="3" id="KW-0677">Repeat</keyword>
<dbReference type="Gene3D" id="1.10.1060.10">
    <property type="entry name" value="Alpha-helical ferredoxin"/>
    <property type="match status" value="1"/>
</dbReference>
<keyword evidence="5 6" id="KW-0411">Iron-sulfur</keyword>
<accession>A0A956M2S0</accession>
<dbReference type="InterPro" id="IPR004017">
    <property type="entry name" value="Cys_rich_dom"/>
</dbReference>
<evidence type="ECO:0000313" key="9">
    <source>
        <dbReference type="Proteomes" id="UP000697710"/>
    </source>
</evidence>
<evidence type="ECO:0000256" key="3">
    <source>
        <dbReference type="ARBA" id="ARBA00022737"/>
    </source>
</evidence>
<keyword evidence="6" id="KW-0813">Transport</keyword>
<dbReference type="Pfam" id="PF02754">
    <property type="entry name" value="CCG"/>
    <property type="match status" value="2"/>
</dbReference>
<organism evidence="8 9">
    <name type="scientific">Eiseniibacteriota bacterium</name>
    <dbReference type="NCBI Taxonomy" id="2212470"/>
    <lineage>
        <taxon>Bacteria</taxon>
        <taxon>Candidatus Eiseniibacteriota</taxon>
    </lineage>
</organism>
<proteinExistence type="predicted"/>
<dbReference type="Pfam" id="PF13183">
    <property type="entry name" value="Fer4_8"/>
    <property type="match status" value="1"/>
</dbReference>